<keyword evidence="1" id="KW-0479">Metal-binding</keyword>
<dbReference type="GO" id="GO:1990837">
    <property type="term" value="F:sequence-specific double-stranded DNA binding"/>
    <property type="evidence" value="ECO:0007669"/>
    <property type="project" value="TreeGrafter"/>
</dbReference>
<dbReference type="OrthoDB" id="2410582at2759"/>
<organism evidence="7 8">
    <name type="scientific">Ambispora leptoticha</name>
    <dbReference type="NCBI Taxonomy" id="144679"/>
    <lineage>
        <taxon>Eukaryota</taxon>
        <taxon>Fungi</taxon>
        <taxon>Fungi incertae sedis</taxon>
        <taxon>Mucoromycota</taxon>
        <taxon>Glomeromycotina</taxon>
        <taxon>Glomeromycetes</taxon>
        <taxon>Archaeosporales</taxon>
        <taxon>Ambisporaceae</taxon>
        <taxon>Ambispora</taxon>
    </lineage>
</organism>
<evidence type="ECO:0000313" key="7">
    <source>
        <dbReference type="EMBL" id="CAG8772075.1"/>
    </source>
</evidence>
<evidence type="ECO:0000256" key="5">
    <source>
        <dbReference type="SAM" id="MobiDB-lite"/>
    </source>
</evidence>
<dbReference type="GO" id="GO:0008270">
    <property type="term" value="F:zinc ion binding"/>
    <property type="evidence" value="ECO:0007669"/>
    <property type="project" value="UniProtKB-KW"/>
</dbReference>
<feature type="compositionally biased region" description="Polar residues" evidence="5">
    <location>
        <begin position="14"/>
        <end position="25"/>
    </location>
</feature>
<keyword evidence="2 4" id="KW-0863">Zinc-finger</keyword>
<evidence type="ECO:0000256" key="1">
    <source>
        <dbReference type="ARBA" id="ARBA00022723"/>
    </source>
</evidence>
<keyword evidence="8" id="KW-1185">Reference proteome</keyword>
<dbReference type="InterPro" id="IPR053031">
    <property type="entry name" value="Cuticle_assoc_protein"/>
</dbReference>
<dbReference type="PANTHER" id="PTHR34396:SF25">
    <property type="entry name" value="BOUNDARY ELEMENT ASSOCIATED FACTOR"/>
    <property type="match status" value="1"/>
</dbReference>
<sequence>MSSPDDINDEESTSTEISGSNTQQGIAGRPFNPVWNYFNQLEKKKNGHYSASCKYCPQQWSRGDISTFKMHIARNCSKAPMEAQLLYYKQLTENDESQNSSKKRKADTKNKEDILKYVESQELPSKRQEQLEDGMCRAFVCAGISFNVAKNEIFRAWLQELRPGFNIPSPKTLAGRIFNKQLIK</sequence>
<dbReference type="Proteomes" id="UP000789508">
    <property type="component" value="Unassembled WGS sequence"/>
</dbReference>
<dbReference type="Pfam" id="PF02892">
    <property type="entry name" value="zf-BED"/>
    <property type="match status" value="1"/>
</dbReference>
<comment type="caution">
    <text evidence="7">The sequence shown here is derived from an EMBL/GenBank/DDBJ whole genome shotgun (WGS) entry which is preliminary data.</text>
</comment>
<evidence type="ECO:0000259" key="6">
    <source>
        <dbReference type="PROSITE" id="PS50808"/>
    </source>
</evidence>
<protein>
    <submittedName>
        <fullName evidence="7">13339_t:CDS:1</fullName>
    </submittedName>
</protein>
<dbReference type="GO" id="GO:0006357">
    <property type="term" value="P:regulation of transcription by RNA polymerase II"/>
    <property type="evidence" value="ECO:0007669"/>
    <property type="project" value="TreeGrafter"/>
</dbReference>
<feature type="non-terminal residue" evidence="7">
    <location>
        <position position="184"/>
    </location>
</feature>
<dbReference type="PROSITE" id="PS50808">
    <property type="entry name" value="ZF_BED"/>
    <property type="match status" value="1"/>
</dbReference>
<keyword evidence="3" id="KW-0862">Zinc</keyword>
<dbReference type="PANTHER" id="PTHR34396">
    <property type="entry name" value="OS03G0264950 PROTEIN-RELATED"/>
    <property type="match status" value="1"/>
</dbReference>
<feature type="domain" description="BED-type" evidence="6">
    <location>
        <begin position="29"/>
        <end position="83"/>
    </location>
</feature>
<gene>
    <name evidence="7" type="ORF">ALEPTO_LOCUS14194</name>
</gene>
<evidence type="ECO:0000256" key="2">
    <source>
        <dbReference type="ARBA" id="ARBA00022771"/>
    </source>
</evidence>
<evidence type="ECO:0000313" key="8">
    <source>
        <dbReference type="Proteomes" id="UP000789508"/>
    </source>
</evidence>
<feature type="compositionally biased region" description="Acidic residues" evidence="5">
    <location>
        <begin position="1"/>
        <end position="13"/>
    </location>
</feature>
<dbReference type="AlphaFoldDB" id="A0A9N9NX46"/>
<proteinExistence type="predicted"/>
<name>A0A9N9NX46_9GLOM</name>
<evidence type="ECO:0000256" key="3">
    <source>
        <dbReference type="ARBA" id="ARBA00022833"/>
    </source>
</evidence>
<evidence type="ECO:0000256" key="4">
    <source>
        <dbReference type="PROSITE-ProRule" id="PRU00027"/>
    </source>
</evidence>
<reference evidence="7" key="1">
    <citation type="submission" date="2021-06" db="EMBL/GenBank/DDBJ databases">
        <authorList>
            <person name="Kallberg Y."/>
            <person name="Tangrot J."/>
            <person name="Rosling A."/>
        </authorList>
    </citation>
    <scope>NUCLEOTIDE SEQUENCE</scope>
    <source>
        <strain evidence="7">FL130A</strain>
    </source>
</reference>
<dbReference type="SMART" id="SM00614">
    <property type="entry name" value="ZnF_BED"/>
    <property type="match status" value="1"/>
</dbReference>
<dbReference type="InterPro" id="IPR003656">
    <property type="entry name" value="Znf_BED"/>
</dbReference>
<dbReference type="GO" id="GO:0005634">
    <property type="term" value="C:nucleus"/>
    <property type="evidence" value="ECO:0007669"/>
    <property type="project" value="TreeGrafter"/>
</dbReference>
<accession>A0A9N9NX46</accession>
<dbReference type="EMBL" id="CAJVPS010053093">
    <property type="protein sequence ID" value="CAG8772075.1"/>
    <property type="molecule type" value="Genomic_DNA"/>
</dbReference>
<feature type="region of interest" description="Disordered" evidence="5">
    <location>
        <begin position="1"/>
        <end position="29"/>
    </location>
</feature>